<dbReference type="GO" id="GO:0016020">
    <property type="term" value="C:membrane"/>
    <property type="evidence" value="ECO:0007669"/>
    <property type="project" value="TreeGrafter"/>
</dbReference>
<dbReference type="GO" id="GO:0005783">
    <property type="term" value="C:endoplasmic reticulum"/>
    <property type="evidence" value="ECO:0007669"/>
    <property type="project" value="TreeGrafter"/>
</dbReference>
<dbReference type="Gene3D" id="3.40.50.12780">
    <property type="entry name" value="N-terminal domain of ligase-like"/>
    <property type="match status" value="1"/>
</dbReference>
<protein>
    <recommendedName>
        <fullName evidence="6">AMP-dependent synthetase/ligase domain-containing protein</fullName>
    </recommendedName>
</protein>
<organism evidence="4 5">
    <name type="scientific">Dibothriocephalus latus</name>
    <name type="common">Fish tapeworm</name>
    <name type="synonym">Diphyllobothrium latum</name>
    <dbReference type="NCBI Taxonomy" id="60516"/>
    <lineage>
        <taxon>Eukaryota</taxon>
        <taxon>Metazoa</taxon>
        <taxon>Spiralia</taxon>
        <taxon>Lophotrochozoa</taxon>
        <taxon>Platyhelminthes</taxon>
        <taxon>Cestoda</taxon>
        <taxon>Eucestoda</taxon>
        <taxon>Diphyllobothriidea</taxon>
        <taxon>Diphyllobothriidae</taxon>
        <taxon>Dibothriocephalus</taxon>
    </lineage>
</organism>
<dbReference type="SUPFAM" id="SSF56801">
    <property type="entry name" value="Acetyl-CoA synthetase-like"/>
    <property type="match status" value="1"/>
</dbReference>
<dbReference type="EMBL" id="UYRU01007153">
    <property type="protein sequence ID" value="VDK40836.1"/>
    <property type="molecule type" value="Genomic_DNA"/>
</dbReference>
<evidence type="ECO:0008006" key="6">
    <source>
        <dbReference type="Google" id="ProtNLM"/>
    </source>
</evidence>
<keyword evidence="1" id="KW-0436">Ligase</keyword>
<keyword evidence="2" id="KW-0547">Nucleotide-binding</keyword>
<sequence length="159" mass="18203">MFEEPTNLLNIIGSSFPFITQVLALSCRGRIGFFAGDLTQLQQDAFMLQPTLFIAVPRVLARIKQKVYRQVSGSKFKLSLLNTAINRKLKQVDRRIYQHNTIWDQLVFSKIRKGFGSRIRIVVTAGAPISADLLQFTRAAFCCPVRTQKIYIYNNYNIL</sequence>
<evidence type="ECO:0000256" key="2">
    <source>
        <dbReference type="ARBA" id="ARBA00022741"/>
    </source>
</evidence>
<evidence type="ECO:0000313" key="4">
    <source>
        <dbReference type="EMBL" id="VDK40836.1"/>
    </source>
</evidence>
<evidence type="ECO:0000256" key="3">
    <source>
        <dbReference type="ARBA" id="ARBA00022840"/>
    </source>
</evidence>
<dbReference type="GO" id="GO:0004467">
    <property type="term" value="F:long-chain fatty acid-CoA ligase activity"/>
    <property type="evidence" value="ECO:0007669"/>
    <property type="project" value="TreeGrafter"/>
</dbReference>
<dbReference type="InterPro" id="IPR042099">
    <property type="entry name" value="ANL_N_sf"/>
</dbReference>
<gene>
    <name evidence="4" type="ORF">DILT_LOCUS1180</name>
</gene>
<dbReference type="OrthoDB" id="1700726at2759"/>
<dbReference type="PANTHER" id="PTHR43272:SF33">
    <property type="entry name" value="AMP-BINDING DOMAIN-CONTAINING PROTEIN-RELATED"/>
    <property type="match status" value="1"/>
</dbReference>
<reference evidence="4 5" key="1">
    <citation type="submission" date="2018-11" db="EMBL/GenBank/DDBJ databases">
        <authorList>
            <consortium name="Pathogen Informatics"/>
        </authorList>
    </citation>
    <scope>NUCLEOTIDE SEQUENCE [LARGE SCALE GENOMIC DNA]</scope>
</reference>
<evidence type="ECO:0000256" key="1">
    <source>
        <dbReference type="ARBA" id="ARBA00022598"/>
    </source>
</evidence>
<keyword evidence="3" id="KW-0067">ATP-binding</keyword>
<dbReference type="AlphaFoldDB" id="A0A3P6PLM3"/>
<dbReference type="GO" id="GO:0005524">
    <property type="term" value="F:ATP binding"/>
    <property type="evidence" value="ECO:0007669"/>
    <property type="project" value="UniProtKB-KW"/>
</dbReference>
<dbReference type="PANTHER" id="PTHR43272">
    <property type="entry name" value="LONG-CHAIN-FATTY-ACID--COA LIGASE"/>
    <property type="match status" value="1"/>
</dbReference>
<name>A0A3P6PLM3_DIBLA</name>
<proteinExistence type="predicted"/>
<evidence type="ECO:0000313" key="5">
    <source>
        <dbReference type="Proteomes" id="UP000281553"/>
    </source>
</evidence>
<dbReference type="Proteomes" id="UP000281553">
    <property type="component" value="Unassembled WGS sequence"/>
</dbReference>
<accession>A0A3P6PLM3</accession>
<keyword evidence="5" id="KW-1185">Reference proteome</keyword>